<evidence type="ECO:0000313" key="3">
    <source>
        <dbReference type="Proteomes" id="UP000178230"/>
    </source>
</evidence>
<protein>
    <submittedName>
        <fullName evidence="2">Uncharacterized protein</fullName>
    </submittedName>
</protein>
<organism evidence="2 3">
    <name type="scientific">Candidatus Gottesmanbacteria bacterium RBG_13_37_7</name>
    <dbReference type="NCBI Taxonomy" id="1798369"/>
    <lineage>
        <taxon>Bacteria</taxon>
        <taxon>Candidatus Gottesmaniibacteriota</taxon>
    </lineage>
</organism>
<sequence>MGIVFLLNFFYKYNIKEFYQYLRRQTMEEKEKEKHSASFNAMKYIWVVGVFVAILAIWFVLKSVLTGEYKVTLIDAPKEAETGNVTTFTWRIDGPPTTIHHTVVYYGTVSTPGDLDKKIRPADTKYTDFVKDFVSGDFGIPLQFIGNGMMDKPGKYYFRVYAAIKDKNYWSDEYTFEVKPQGYKISVVSVPKEIAKDSANAFTWRITGPSALVKTTGIYYGPESMSGVLGPEVKPQDTKYKEVTSEFIKGEYSTPLQFVSNVKIASPGSYFYRAHTVINNQNYWSDEGTFEVK</sequence>
<proteinExistence type="predicted"/>
<feature type="transmembrane region" description="Helical" evidence="1">
    <location>
        <begin position="44"/>
        <end position="61"/>
    </location>
</feature>
<name>A0A1F5YII2_9BACT</name>
<evidence type="ECO:0000256" key="1">
    <source>
        <dbReference type="SAM" id="Phobius"/>
    </source>
</evidence>
<keyword evidence="1" id="KW-1133">Transmembrane helix</keyword>
<comment type="caution">
    <text evidence="2">The sequence shown here is derived from an EMBL/GenBank/DDBJ whole genome shotgun (WGS) entry which is preliminary data.</text>
</comment>
<evidence type="ECO:0000313" key="2">
    <source>
        <dbReference type="EMBL" id="OGF99979.1"/>
    </source>
</evidence>
<dbReference type="AlphaFoldDB" id="A0A1F5YII2"/>
<keyword evidence="1" id="KW-0812">Transmembrane</keyword>
<dbReference type="Proteomes" id="UP000178230">
    <property type="component" value="Unassembled WGS sequence"/>
</dbReference>
<reference evidence="2 3" key="1">
    <citation type="journal article" date="2016" name="Nat. Commun.">
        <title>Thousands of microbial genomes shed light on interconnected biogeochemical processes in an aquifer system.</title>
        <authorList>
            <person name="Anantharaman K."/>
            <person name="Brown C.T."/>
            <person name="Hug L.A."/>
            <person name="Sharon I."/>
            <person name="Castelle C.J."/>
            <person name="Probst A.J."/>
            <person name="Thomas B.C."/>
            <person name="Singh A."/>
            <person name="Wilkins M.J."/>
            <person name="Karaoz U."/>
            <person name="Brodie E.L."/>
            <person name="Williams K.H."/>
            <person name="Hubbard S.S."/>
            <person name="Banfield J.F."/>
        </authorList>
    </citation>
    <scope>NUCLEOTIDE SEQUENCE [LARGE SCALE GENOMIC DNA]</scope>
</reference>
<accession>A0A1F5YII2</accession>
<keyword evidence="1" id="KW-0472">Membrane</keyword>
<gene>
    <name evidence="2" type="ORF">A2Y99_01490</name>
</gene>
<dbReference type="EMBL" id="MFIY01000031">
    <property type="protein sequence ID" value="OGF99979.1"/>
    <property type="molecule type" value="Genomic_DNA"/>
</dbReference>